<proteinExistence type="predicted"/>
<dbReference type="GO" id="GO:0004519">
    <property type="term" value="F:endonuclease activity"/>
    <property type="evidence" value="ECO:0007669"/>
    <property type="project" value="InterPro"/>
</dbReference>
<dbReference type="GO" id="GO:0003676">
    <property type="term" value="F:nucleic acid binding"/>
    <property type="evidence" value="ECO:0007669"/>
    <property type="project" value="InterPro"/>
</dbReference>
<dbReference type="CDD" id="cd00085">
    <property type="entry name" value="HNHc"/>
    <property type="match status" value="1"/>
</dbReference>
<dbReference type="EMBL" id="LR796408">
    <property type="protein sequence ID" value="CAB4142174.1"/>
    <property type="molecule type" value="Genomic_DNA"/>
</dbReference>
<gene>
    <name evidence="2" type="ORF">UFOVP440_5</name>
</gene>
<sequence length="100" mass="10837">MSALKDTGSTTKWRKIRQRILWRDQNCCYWCGGEANTVDHLIERSAGGTDDEQNLVAACAKCNYGRVGAKAAKGGFFNSTGTPLTLPVAFTPQNGSISHD</sequence>
<dbReference type="InterPro" id="IPR002711">
    <property type="entry name" value="HNH"/>
</dbReference>
<organism evidence="2">
    <name type="scientific">uncultured Caudovirales phage</name>
    <dbReference type="NCBI Taxonomy" id="2100421"/>
    <lineage>
        <taxon>Viruses</taxon>
        <taxon>Duplodnaviria</taxon>
        <taxon>Heunggongvirae</taxon>
        <taxon>Uroviricota</taxon>
        <taxon>Caudoviricetes</taxon>
        <taxon>Peduoviridae</taxon>
        <taxon>Maltschvirus</taxon>
        <taxon>Maltschvirus maltsch</taxon>
    </lineage>
</organism>
<dbReference type="PANTHER" id="PTHR33877">
    <property type="entry name" value="SLL1193 PROTEIN"/>
    <property type="match status" value="1"/>
</dbReference>
<dbReference type="SMART" id="SM00507">
    <property type="entry name" value="HNHc"/>
    <property type="match status" value="1"/>
</dbReference>
<accession>A0A6J5M620</accession>
<evidence type="ECO:0000313" key="2">
    <source>
        <dbReference type="EMBL" id="CAB4142174.1"/>
    </source>
</evidence>
<evidence type="ECO:0000259" key="1">
    <source>
        <dbReference type="SMART" id="SM00507"/>
    </source>
</evidence>
<name>A0A6J5M620_9CAUD</name>
<dbReference type="GO" id="GO:0008270">
    <property type="term" value="F:zinc ion binding"/>
    <property type="evidence" value="ECO:0007669"/>
    <property type="project" value="InterPro"/>
</dbReference>
<protein>
    <submittedName>
        <fullName evidence="2">HNHc domain containing protein</fullName>
    </submittedName>
</protein>
<dbReference type="Gene3D" id="1.10.30.50">
    <property type="match status" value="1"/>
</dbReference>
<dbReference type="InterPro" id="IPR003615">
    <property type="entry name" value="HNH_nuc"/>
</dbReference>
<reference evidence="2" key="1">
    <citation type="submission" date="2020-04" db="EMBL/GenBank/DDBJ databases">
        <authorList>
            <person name="Chiriac C."/>
            <person name="Salcher M."/>
            <person name="Ghai R."/>
            <person name="Kavagutti S V."/>
        </authorList>
    </citation>
    <scope>NUCLEOTIDE SEQUENCE</scope>
</reference>
<dbReference type="InterPro" id="IPR052892">
    <property type="entry name" value="NA-targeting_endonuclease"/>
</dbReference>
<feature type="domain" description="HNH nuclease" evidence="1">
    <location>
        <begin position="15"/>
        <end position="64"/>
    </location>
</feature>
<dbReference type="Pfam" id="PF01844">
    <property type="entry name" value="HNH"/>
    <property type="match status" value="1"/>
</dbReference>
<dbReference type="PANTHER" id="PTHR33877:SF2">
    <property type="entry name" value="OS07G0170200 PROTEIN"/>
    <property type="match status" value="1"/>
</dbReference>